<name>A0ABN3CH50_9ACTN</name>
<organism evidence="1 2">
    <name type="scientific">Nonomuraea monospora</name>
    <dbReference type="NCBI Taxonomy" id="568818"/>
    <lineage>
        <taxon>Bacteria</taxon>
        <taxon>Bacillati</taxon>
        <taxon>Actinomycetota</taxon>
        <taxon>Actinomycetes</taxon>
        <taxon>Streptosporangiales</taxon>
        <taxon>Streptosporangiaceae</taxon>
        <taxon>Nonomuraea</taxon>
    </lineage>
</organism>
<keyword evidence="2" id="KW-1185">Reference proteome</keyword>
<sequence length="87" mass="9371">MANRIAFSMCSNPRAAIYSTASEIPAGHACCTGGGSNAERHDRALSAHPRLTDLTNSRLIDKAYGNYVPIHVTGTGPQLRLFFPPRT</sequence>
<protein>
    <submittedName>
        <fullName evidence="1">Uncharacterized protein</fullName>
    </submittedName>
</protein>
<dbReference type="Proteomes" id="UP001499843">
    <property type="component" value="Unassembled WGS sequence"/>
</dbReference>
<evidence type="ECO:0000313" key="2">
    <source>
        <dbReference type="Proteomes" id="UP001499843"/>
    </source>
</evidence>
<dbReference type="EMBL" id="BAAAQX010000009">
    <property type="protein sequence ID" value="GAA2208721.1"/>
    <property type="molecule type" value="Genomic_DNA"/>
</dbReference>
<reference evidence="1 2" key="1">
    <citation type="journal article" date="2019" name="Int. J. Syst. Evol. Microbiol.">
        <title>The Global Catalogue of Microorganisms (GCM) 10K type strain sequencing project: providing services to taxonomists for standard genome sequencing and annotation.</title>
        <authorList>
            <consortium name="The Broad Institute Genomics Platform"/>
            <consortium name="The Broad Institute Genome Sequencing Center for Infectious Disease"/>
            <person name="Wu L."/>
            <person name="Ma J."/>
        </authorList>
    </citation>
    <scope>NUCLEOTIDE SEQUENCE [LARGE SCALE GENOMIC DNA]</scope>
    <source>
        <strain evidence="1 2">JCM 16114</strain>
    </source>
</reference>
<evidence type="ECO:0000313" key="1">
    <source>
        <dbReference type="EMBL" id="GAA2208721.1"/>
    </source>
</evidence>
<proteinExistence type="predicted"/>
<comment type="caution">
    <text evidence="1">The sequence shown here is derived from an EMBL/GenBank/DDBJ whole genome shotgun (WGS) entry which is preliminary data.</text>
</comment>
<accession>A0ABN3CH50</accession>
<gene>
    <name evidence="1" type="ORF">GCM10009850_041790</name>
</gene>